<dbReference type="InterPro" id="IPR040144">
    <property type="entry name" value="RAP1GDS1"/>
</dbReference>
<name>A0A9P7ZB16_9HELO</name>
<feature type="region of interest" description="Disordered" evidence="1">
    <location>
        <begin position="54"/>
        <end position="78"/>
    </location>
</feature>
<dbReference type="OrthoDB" id="26149at2759"/>
<gene>
    <name evidence="2" type="ORF">BJ878DRAFT_412913</name>
</gene>
<dbReference type="InterPro" id="IPR016024">
    <property type="entry name" value="ARM-type_fold"/>
</dbReference>
<dbReference type="AlphaFoldDB" id="A0A9P7ZB16"/>
<dbReference type="Gene3D" id="1.25.10.10">
    <property type="entry name" value="Leucine-rich Repeat Variant"/>
    <property type="match status" value="2"/>
</dbReference>
<proteinExistence type="predicted"/>
<reference evidence="2" key="1">
    <citation type="journal article" date="2021" name="IMA Fungus">
        <title>Genomic characterization of three marine fungi, including Emericellopsis atlantica sp. nov. with signatures of a generalist lifestyle and marine biomass degradation.</title>
        <authorList>
            <person name="Hagestad O.C."/>
            <person name="Hou L."/>
            <person name="Andersen J.H."/>
            <person name="Hansen E.H."/>
            <person name="Altermark B."/>
            <person name="Li C."/>
            <person name="Kuhnert E."/>
            <person name="Cox R.J."/>
            <person name="Crous P.W."/>
            <person name="Spatafora J.W."/>
            <person name="Lail K."/>
            <person name="Amirebrahimi M."/>
            <person name="Lipzen A."/>
            <person name="Pangilinan J."/>
            <person name="Andreopoulos W."/>
            <person name="Hayes R.D."/>
            <person name="Ng V."/>
            <person name="Grigoriev I.V."/>
            <person name="Jackson S.A."/>
            <person name="Sutton T.D.S."/>
            <person name="Dobson A.D.W."/>
            <person name="Rama T."/>
        </authorList>
    </citation>
    <scope>NUCLEOTIDE SEQUENCE</scope>
    <source>
        <strain evidence="2">TRa3180A</strain>
    </source>
</reference>
<organism evidence="2 3">
    <name type="scientific">Calycina marina</name>
    <dbReference type="NCBI Taxonomy" id="1763456"/>
    <lineage>
        <taxon>Eukaryota</taxon>
        <taxon>Fungi</taxon>
        <taxon>Dikarya</taxon>
        <taxon>Ascomycota</taxon>
        <taxon>Pezizomycotina</taxon>
        <taxon>Leotiomycetes</taxon>
        <taxon>Helotiales</taxon>
        <taxon>Pezizellaceae</taxon>
        <taxon>Calycina</taxon>
    </lineage>
</organism>
<dbReference type="EMBL" id="MU253750">
    <property type="protein sequence ID" value="KAG9248402.1"/>
    <property type="molecule type" value="Genomic_DNA"/>
</dbReference>
<evidence type="ECO:0000256" key="1">
    <source>
        <dbReference type="SAM" id="MobiDB-lite"/>
    </source>
</evidence>
<comment type="caution">
    <text evidence="2">The sequence shown here is derived from an EMBL/GenBank/DDBJ whole genome shotgun (WGS) entry which is preliminary data.</text>
</comment>
<dbReference type="GO" id="GO:0005085">
    <property type="term" value="F:guanyl-nucleotide exchange factor activity"/>
    <property type="evidence" value="ECO:0007669"/>
    <property type="project" value="InterPro"/>
</dbReference>
<dbReference type="InterPro" id="IPR011989">
    <property type="entry name" value="ARM-like"/>
</dbReference>
<accession>A0A9P7ZB16</accession>
<dbReference type="Proteomes" id="UP000887226">
    <property type="component" value="Unassembled WGS sequence"/>
</dbReference>
<dbReference type="SUPFAM" id="SSF48371">
    <property type="entry name" value="ARM repeat"/>
    <property type="match status" value="1"/>
</dbReference>
<evidence type="ECO:0000313" key="2">
    <source>
        <dbReference type="EMBL" id="KAG9248402.1"/>
    </source>
</evidence>
<protein>
    <submittedName>
        <fullName evidence="2">Armadillo-type protein</fullName>
    </submittedName>
</protein>
<dbReference type="PANTHER" id="PTHR10957">
    <property type="entry name" value="RAP1 GTPASE-GDP DISSOCIATION STIMULATOR 1"/>
    <property type="match status" value="1"/>
</dbReference>
<sequence length="723" mass="80297">MDETIYINDDAPIDVETFTSASHANEYSRKLSEKELDVIMSSIQHIFKLEEESQSEDVSMVGDDIDEPAVDPQDQERRKTRLRSLLSTLAHLWWSDSEHMDAATEMLANGSRDPKWRLPMGESGVLNFFLEILSAHELRHTLKIQALRLMGNSCADTDENRARVVSSNYLPSLISQLRTTLLLPFVIPVLYNICIDYSNPKFRSNMAFIGYSCKLLELLTSQPSETELAPGNAAVVLLNLAADRTLQLDVNDFIALTTTAVLYLQHERFQQAVIIQGALDTALTVLADSYRRFDFSMSLSPSSGDEDDEDTAKNLTVMRGQLNQALSDISALPDFKNAVPVMSPLSSYLRRWLSSPHFQLQVCACIMLGNLARSDATCEEFVRVFKVHVPLIAILDTANDAQLLHAALGFLKNLALPLNNKLPIGEAGIFDVLPRLWALDVLQQVQFSSISLSRQLLISTYDNIRKITVGLSEDQDSPANMRSKLSLLIALFQRTDVEPIKMEISRLITAICRTYNSGTDPSQEHYATSQKTFFQIHPDVGIPLGFMVSQTKWPVMRSEGWFVFALMARDPEGAQCISDMMQDVNVFQPLVGLLTGKDHLEHKQSPYSPITSPASDVSAGLSLLSSLEGAPPESAKPSALSADMVSIDRENAMVLVSELLKNRGSEMALMRRTLFEDLLKGGGDMILSSREVKAGDSIVPRDRRDTSGLGLAEISEQSFRELS</sequence>
<evidence type="ECO:0000313" key="3">
    <source>
        <dbReference type="Proteomes" id="UP000887226"/>
    </source>
</evidence>
<keyword evidence="3" id="KW-1185">Reference proteome</keyword>